<sequence length="791" mass="88272">MLKHNLRLILRNLKRFKTVFFINLIGLSTGLAAALLIFLWINDELSIDRFHERDNRLYQVMVNTPQSGTINTDQGTGGVLGETLKREIPEIEAALTTAPPTWFQKFNITNKENTVGANGNFVGQEFFSVFSYDLIQGNKDKVLADKSAIVVSETLAKKLFKNPENAIGKVLEWKWAALSKECMVTGVYKDMPHNSTQQYDFVLPLDAWKEIVPATNDLGSGPFMTYVVLKSGTDFDSFNDKISPFISNKFKASTASLFLRKYSDAYLHGKYENGKQRGGRIEYIKLFSLIAIFILLIACINFMNLSTARASKRMKEVGLKKALGARVHTLILQFLGESVMMSFISLIIAILLVLLLLPQFNNITGKQISFIPDTRLILITLGITLLTGLIAGSYPAFYLSRFNPAITLKGKFTSSIGELWVRKGSVVFQFAISVLFVSSMMVIYNQIKYVQTKDLGFNKDNVLYFELEGRTADKRETFLTELNNIPGVIHASSIQQQVILPSIIPNSAIQWDGKNQDNSIRFYEMPVNYGLIETLGINISQGRSFSKDFATDSGGIILNEAAIKAMNLNEDPIGKAVSLNGTITRIIGVTKNFHFNSLHDEIKPFVFRLDPASTMLAMVRVSAGKSGETIQKIQDFYKNFNPGYTFNYQFLDKAYQEQYVSEKLVASLSKYFAGLAIIISCLGVFGLAAFTAERRAKEIGMRKILGASAANIVYLLSADFLKIIIVAITIALPISFIITRQWLNSFAYRINLSASYFIIAALVALAIAWFSIGLQTIKAARVNPLLSLKDE</sequence>
<feature type="transmembrane region" description="Helical" evidence="6">
    <location>
        <begin position="713"/>
        <end position="738"/>
    </location>
</feature>
<keyword evidence="2" id="KW-1003">Cell membrane</keyword>
<feature type="transmembrane region" description="Helical" evidence="6">
    <location>
        <begin position="330"/>
        <end position="356"/>
    </location>
</feature>
<evidence type="ECO:0000313" key="9">
    <source>
        <dbReference type="EMBL" id="RFS26621.1"/>
    </source>
</evidence>
<dbReference type="Proteomes" id="UP000260644">
    <property type="component" value="Unassembled WGS sequence"/>
</dbReference>
<dbReference type="GO" id="GO:0022857">
    <property type="term" value="F:transmembrane transporter activity"/>
    <property type="evidence" value="ECO:0007669"/>
    <property type="project" value="TreeGrafter"/>
</dbReference>
<accession>A0A3E1YGV1</accession>
<evidence type="ECO:0000259" key="7">
    <source>
        <dbReference type="Pfam" id="PF02687"/>
    </source>
</evidence>
<feature type="domain" description="MacB-like periplasmic core" evidence="8">
    <location>
        <begin position="431"/>
        <end position="626"/>
    </location>
</feature>
<evidence type="ECO:0000256" key="4">
    <source>
        <dbReference type="ARBA" id="ARBA00022989"/>
    </source>
</evidence>
<feature type="transmembrane region" description="Helical" evidence="6">
    <location>
        <begin position="283"/>
        <end position="305"/>
    </location>
</feature>
<keyword evidence="5 6" id="KW-0472">Membrane</keyword>
<dbReference type="AlphaFoldDB" id="A0A3E1YGV1"/>
<feature type="domain" description="MacB-like periplasmic core" evidence="8">
    <location>
        <begin position="21"/>
        <end position="243"/>
    </location>
</feature>
<gene>
    <name evidence="9" type="ORF">DVR12_02200</name>
</gene>
<reference evidence="9 10" key="1">
    <citation type="submission" date="2018-07" db="EMBL/GenBank/DDBJ databases">
        <title>Chitinophaga K2CV101002-2 sp. nov., isolated from a monsoon evergreen broad-leaved forest soil.</title>
        <authorList>
            <person name="Lv Y."/>
        </authorList>
    </citation>
    <scope>NUCLEOTIDE SEQUENCE [LARGE SCALE GENOMIC DNA]</scope>
    <source>
        <strain evidence="9 10">GDMCC 1.1288</strain>
    </source>
</reference>
<name>A0A3E1YGV1_9BACT</name>
<dbReference type="PANTHER" id="PTHR30572:SF18">
    <property type="entry name" value="ABC-TYPE MACROLIDE FAMILY EXPORT SYSTEM PERMEASE COMPONENT 2"/>
    <property type="match status" value="1"/>
</dbReference>
<proteinExistence type="predicted"/>
<feature type="transmembrane region" description="Helical" evidence="6">
    <location>
        <begin position="671"/>
        <end position="692"/>
    </location>
</feature>
<feature type="transmembrane region" description="Helical" evidence="6">
    <location>
        <begin position="750"/>
        <end position="772"/>
    </location>
</feature>
<feature type="transmembrane region" description="Helical" evidence="6">
    <location>
        <begin position="376"/>
        <end position="399"/>
    </location>
</feature>
<evidence type="ECO:0000256" key="1">
    <source>
        <dbReference type="ARBA" id="ARBA00004651"/>
    </source>
</evidence>
<keyword evidence="10" id="KW-1185">Reference proteome</keyword>
<evidence type="ECO:0000313" key="10">
    <source>
        <dbReference type="Proteomes" id="UP000260644"/>
    </source>
</evidence>
<dbReference type="Pfam" id="PF02687">
    <property type="entry name" value="FtsX"/>
    <property type="match status" value="2"/>
</dbReference>
<feature type="transmembrane region" description="Helical" evidence="6">
    <location>
        <begin position="20"/>
        <end position="41"/>
    </location>
</feature>
<dbReference type="RefSeq" id="WP_116973812.1">
    <property type="nucleotide sequence ID" value="NZ_QPMM01000001.1"/>
</dbReference>
<feature type="transmembrane region" description="Helical" evidence="6">
    <location>
        <begin position="420"/>
        <end position="444"/>
    </location>
</feature>
<organism evidence="9 10">
    <name type="scientific">Chitinophaga silvatica</name>
    <dbReference type="NCBI Taxonomy" id="2282649"/>
    <lineage>
        <taxon>Bacteria</taxon>
        <taxon>Pseudomonadati</taxon>
        <taxon>Bacteroidota</taxon>
        <taxon>Chitinophagia</taxon>
        <taxon>Chitinophagales</taxon>
        <taxon>Chitinophagaceae</taxon>
        <taxon>Chitinophaga</taxon>
    </lineage>
</organism>
<dbReference type="PANTHER" id="PTHR30572">
    <property type="entry name" value="MEMBRANE COMPONENT OF TRANSPORTER-RELATED"/>
    <property type="match status" value="1"/>
</dbReference>
<dbReference type="InterPro" id="IPR050250">
    <property type="entry name" value="Macrolide_Exporter_MacB"/>
</dbReference>
<dbReference type="OrthoDB" id="5933722at2"/>
<dbReference type="GO" id="GO:0005886">
    <property type="term" value="C:plasma membrane"/>
    <property type="evidence" value="ECO:0007669"/>
    <property type="project" value="UniProtKB-SubCell"/>
</dbReference>
<keyword evidence="4 6" id="KW-1133">Transmembrane helix</keyword>
<comment type="caution">
    <text evidence="9">The sequence shown here is derived from an EMBL/GenBank/DDBJ whole genome shotgun (WGS) entry which is preliminary data.</text>
</comment>
<dbReference type="InterPro" id="IPR025857">
    <property type="entry name" value="MacB_PCD"/>
</dbReference>
<evidence type="ECO:0000259" key="8">
    <source>
        <dbReference type="Pfam" id="PF12704"/>
    </source>
</evidence>
<evidence type="ECO:0000256" key="5">
    <source>
        <dbReference type="ARBA" id="ARBA00023136"/>
    </source>
</evidence>
<dbReference type="Pfam" id="PF12704">
    <property type="entry name" value="MacB_PCD"/>
    <property type="match status" value="2"/>
</dbReference>
<evidence type="ECO:0000256" key="6">
    <source>
        <dbReference type="SAM" id="Phobius"/>
    </source>
</evidence>
<evidence type="ECO:0000256" key="3">
    <source>
        <dbReference type="ARBA" id="ARBA00022692"/>
    </source>
</evidence>
<comment type="subcellular location">
    <subcellularLocation>
        <location evidence="1">Cell membrane</location>
        <topology evidence="1">Multi-pass membrane protein</topology>
    </subcellularLocation>
</comment>
<protein>
    <submittedName>
        <fullName evidence="9">ABC transporter permease</fullName>
    </submittedName>
</protein>
<evidence type="ECO:0000256" key="2">
    <source>
        <dbReference type="ARBA" id="ARBA00022475"/>
    </source>
</evidence>
<feature type="domain" description="ABC3 transporter permease C-terminal" evidence="7">
    <location>
        <begin position="289"/>
        <end position="404"/>
    </location>
</feature>
<keyword evidence="3 6" id="KW-0812">Transmembrane</keyword>
<feature type="domain" description="ABC3 transporter permease C-terminal" evidence="7">
    <location>
        <begin position="672"/>
        <end position="784"/>
    </location>
</feature>
<dbReference type="InterPro" id="IPR003838">
    <property type="entry name" value="ABC3_permease_C"/>
</dbReference>
<dbReference type="EMBL" id="QPMM01000001">
    <property type="protein sequence ID" value="RFS26621.1"/>
    <property type="molecule type" value="Genomic_DNA"/>
</dbReference>